<evidence type="ECO:0000256" key="1">
    <source>
        <dbReference type="SAM" id="MobiDB-lite"/>
    </source>
</evidence>
<dbReference type="EMBL" id="CP001510">
    <property type="protein sequence ID" value="ACS41685.1"/>
    <property type="molecule type" value="Genomic_DNA"/>
</dbReference>
<dbReference type="STRING" id="272630.MexAM1_META1p4007"/>
<evidence type="ECO:0000313" key="2">
    <source>
        <dbReference type="EMBL" id="ACS41685.1"/>
    </source>
</evidence>
<gene>
    <name evidence="2" type="ordered locus">MexAM1_META1p4007</name>
</gene>
<organism evidence="2 3">
    <name type="scientific">Methylorubrum extorquens (strain ATCC 14718 / DSM 1338 / JCM 2805 / NCIMB 9133 / AM1)</name>
    <name type="common">Methylobacterium extorquens</name>
    <dbReference type="NCBI Taxonomy" id="272630"/>
    <lineage>
        <taxon>Bacteria</taxon>
        <taxon>Pseudomonadati</taxon>
        <taxon>Pseudomonadota</taxon>
        <taxon>Alphaproteobacteria</taxon>
        <taxon>Hyphomicrobiales</taxon>
        <taxon>Methylobacteriaceae</taxon>
        <taxon>Methylorubrum</taxon>
    </lineage>
</organism>
<keyword evidence="3" id="KW-1185">Reference proteome</keyword>
<dbReference type="Proteomes" id="UP000009081">
    <property type="component" value="Chromosome"/>
</dbReference>
<reference evidence="2 3" key="1">
    <citation type="journal article" date="2009" name="PLoS ONE">
        <title>Methylobacterium genome sequences: a reference blueprint to investigate microbial metabolism of C1 compounds from natural and industrial sources.</title>
        <authorList>
            <person name="Vuilleumier S."/>
            <person name="Chistoserdova L."/>
            <person name="Lee M.-C."/>
            <person name="Bringel F."/>
            <person name="Lajus A."/>
            <person name="Zhou Y."/>
            <person name="Gourion B."/>
            <person name="Barbe V."/>
            <person name="Chang J."/>
            <person name="Cruveiller S."/>
            <person name="Dossat C."/>
            <person name="Gillett W."/>
            <person name="Gruffaz C."/>
            <person name="Haugen E."/>
            <person name="Hourcade E."/>
            <person name="Levy R."/>
            <person name="Mangenot S."/>
            <person name="Muller E."/>
            <person name="Nadalig T."/>
            <person name="Pagni M."/>
            <person name="Penny C."/>
            <person name="Peyraud R."/>
            <person name="Robinson D.G."/>
            <person name="Roche D."/>
            <person name="Rouy Z."/>
            <person name="Saenampechek C."/>
            <person name="Salvignol G."/>
            <person name="Vallenet D."/>
            <person name="Wu Z."/>
            <person name="Marx C.J."/>
            <person name="Vorholt J.A."/>
            <person name="Olson M.V."/>
            <person name="Kaul R."/>
            <person name="Weissenbach J."/>
            <person name="Medigue C."/>
            <person name="Lidstrom M.E."/>
        </authorList>
    </citation>
    <scope>NUCLEOTIDE SEQUENCE [LARGE SCALE GENOMIC DNA]</scope>
    <source>
        <strain evidence="3">ATCC 14718 / DSM 1338 / JCM 2805 / NCIMB 9133 / AM1</strain>
    </source>
</reference>
<protein>
    <submittedName>
        <fullName evidence="2">Uncharacterized protein</fullName>
    </submittedName>
</protein>
<dbReference type="KEGG" id="mea:Mex_1p4007"/>
<evidence type="ECO:0000313" key="3">
    <source>
        <dbReference type="Proteomes" id="UP000009081"/>
    </source>
</evidence>
<feature type="region of interest" description="Disordered" evidence="1">
    <location>
        <begin position="1"/>
        <end position="27"/>
    </location>
</feature>
<accession>C5B184</accession>
<sequence>MASPAHQKAEAKHRGKANRCVRDADHQ</sequence>
<dbReference type="AlphaFoldDB" id="C5B184"/>
<proteinExistence type="predicted"/>
<name>C5B184_METEA</name>
<dbReference type="HOGENOM" id="CLU_3414820_0_0_5"/>